<evidence type="ECO:0000256" key="2">
    <source>
        <dbReference type="ARBA" id="ARBA00022598"/>
    </source>
</evidence>
<dbReference type="Gene3D" id="3.30.300.30">
    <property type="match status" value="1"/>
</dbReference>
<sequence length="521" mass="55008">MSTTDIRAAPTIPDAIAAAAREHPDTAVIVHSNDNPATTTLGELVDEGRRVAASLSEMGVRPGDVVAVQLPNWRECFVAHAAVWLCGAVLLPIVPIYGPHEVAFIVRRSGARALIIARCLRNRDSAATLAALDGIPGLSHRVVVGNPLPGTLGFDELNGGGADGFAGPRASGPGQRCLLVYTSGTTAEPKGVQHSHAGLLGELRAMERLRGTDSAPTTLAVFPSGHIAGVLGILRMLTRAGTTVAMDAWDPNVAARLIAEHHVEASAGAPIHLSGILDAAERERLDLSSLRDYVTGAAGVAGALIRRADTRGIGAFRCYGSTEHPTISSSTADDPLDKRADTDGRVCPGTQVRVVDDDGRDVPTGHDGEILTRGPELFTGYTDAGDTRASVVDGWFATGDVGRLDREGYLTVTDRKKDIIVRGGENISSKEVEDVVSSHPAVAEAAALGAPDRRYGERVCVFVVVKPGQRFDVAEAADHFQRCGLARQKTPERIVVVDELPRTASGKVQKHLLRQQLSADQ</sequence>
<keyword evidence="2" id="KW-0436">Ligase</keyword>
<dbReference type="PANTHER" id="PTHR43201">
    <property type="entry name" value="ACYL-COA SYNTHETASE"/>
    <property type="match status" value="1"/>
</dbReference>
<accession>A0AA42C0C1</accession>
<evidence type="ECO:0000256" key="8">
    <source>
        <dbReference type="ARBA" id="ARBA00083882"/>
    </source>
</evidence>
<dbReference type="FunFam" id="3.30.300.30:FF:000008">
    <property type="entry name" value="2,3-dihydroxybenzoate-AMP ligase"/>
    <property type="match status" value="1"/>
</dbReference>
<dbReference type="InterPro" id="IPR045851">
    <property type="entry name" value="AMP-bd_C_sf"/>
</dbReference>
<dbReference type="Pfam" id="PF00501">
    <property type="entry name" value="AMP-binding"/>
    <property type="match status" value="1"/>
</dbReference>
<dbReference type="GO" id="GO:0004467">
    <property type="term" value="F:long-chain fatty acid-CoA ligase activity"/>
    <property type="evidence" value="ECO:0007669"/>
    <property type="project" value="UniProtKB-EC"/>
</dbReference>
<dbReference type="SUPFAM" id="SSF56801">
    <property type="entry name" value="Acetyl-CoA synthetase-like"/>
    <property type="match status" value="1"/>
</dbReference>
<evidence type="ECO:0000313" key="12">
    <source>
        <dbReference type="EMBL" id="MCV7380873.1"/>
    </source>
</evidence>
<name>A0AA42C0C1_9MYCO</name>
<organism evidence="12 13">
    <name type="scientific">Mycobacterium alsense</name>
    <dbReference type="NCBI Taxonomy" id="324058"/>
    <lineage>
        <taxon>Bacteria</taxon>
        <taxon>Bacillati</taxon>
        <taxon>Actinomycetota</taxon>
        <taxon>Actinomycetes</taxon>
        <taxon>Mycobacteriales</taxon>
        <taxon>Mycobacteriaceae</taxon>
        <taxon>Mycobacterium</taxon>
    </lineage>
</organism>
<protein>
    <recommendedName>
        <fullName evidence="5">Long-chain-fatty-acid--CoA ligase FadD13</fullName>
        <ecNumber evidence="3">6.2.1.3</ecNumber>
    </recommendedName>
    <alternativeName>
        <fullName evidence="6">Fatty acyl-CoA ligase</fullName>
    </alternativeName>
    <alternativeName>
        <fullName evidence="8">Fatty acyl-CoA synthetase</fullName>
    </alternativeName>
    <alternativeName>
        <fullName evidence="7">Very-long-chain fatty-acyl-CoA synthetase</fullName>
    </alternativeName>
</protein>
<comment type="caution">
    <text evidence="12">The sequence shown here is derived from an EMBL/GenBank/DDBJ whole genome shotgun (WGS) entry which is preliminary data.</text>
</comment>
<evidence type="ECO:0000256" key="3">
    <source>
        <dbReference type="ARBA" id="ARBA00026121"/>
    </source>
</evidence>
<dbReference type="PANTHER" id="PTHR43201:SF5">
    <property type="entry name" value="MEDIUM-CHAIN ACYL-COA LIGASE ACSF2, MITOCHONDRIAL"/>
    <property type="match status" value="1"/>
</dbReference>
<dbReference type="RefSeq" id="WP_083138238.1">
    <property type="nucleotide sequence ID" value="NZ_JACKVH010000017.1"/>
</dbReference>
<dbReference type="GO" id="GO:0031956">
    <property type="term" value="F:medium-chain fatty acid-CoA ligase activity"/>
    <property type="evidence" value="ECO:0007669"/>
    <property type="project" value="TreeGrafter"/>
</dbReference>
<dbReference type="InterPro" id="IPR000873">
    <property type="entry name" value="AMP-dep_synth/lig_dom"/>
</dbReference>
<feature type="compositionally biased region" description="Basic and acidic residues" evidence="9">
    <location>
        <begin position="335"/>
        <end position="344"/>
    </location>
</feature>
<evidence type="ECO:0000256" key="5">
    <source>
        <dbReference type="ARBA" id="ARBA00069710"/>
    </source>
</evidence>
<reference evidence="12" key="2">
    <citation type="journal article" date="2022" name="BMC Genomics">
        <title>Comparative genome analysis of mycobacteria focusing on tRNA and non-coding RNA.</title>
        <authorList>
            <person name="Behra P.R.K."/>
            <person name="Pettersson B.M.F."/>
            <person name="Ramesh M."/>
            <person name="Das S."/>
            <person name="Dasgupta S."/>
            <person name="Kirsebom L.A."/>
        </authorList>
    </citation>
    <scope>NUCLEOTIDE SEQUENCE</scope>
    <source>
        <strain evidence="12">CCUG 55640</strain>
    </source>
</reference>
<dbReference type="InterPro" id="IPR025110">
    <property type="entry name" value="AMP-bd_C"/>
</dbReference>
<feature type="region of interest" description="Disordered" evidence="9">
    <location>
        <begin position="324"/>
        <end position="344"/>
    </location>
</feature>
<feature type="domain" description="AMP-binding enzyme C-terminal" evidence="11">
    <location>
        <begin position="431"/>
        <end position="507"/>
    </location>
</feature>
<evidence type="ECO:0000256" key="1">
    <source>
        <dbReference type="ARBA" id="ARBA00006432"/>
    </source>
</evidence>
<evidence type="ECO:0000256" key="7">
    <source>
        <dbReference type="ARBA" id="ARBA00080667"/>
    </source>
</evidence>
<dbReference type="AlphaFoldDB" id="A0AA42C0C1"/>
<evidence type="ECO:0000256" key="6">
    <source>
        <dbReference type="ARBA" id="ARBA00076959"/>
    </source>
</evidence>
<proteinExistence type="inferred from homology"/>
<dbReference type="InterPro" id="IPR042099">
    <property type="entry name" value="ANL_N_sf"/>
</dbReference>
<comment type="similarity">
    <text evidence="1">Belongs to the ATP-dependent AMP-binding enzyme family.</text>
</comment>
<dbReference type="EC" id="6.2.1.3" evidence="3"/>
<evidence type="ECO:0000313" key="13">
    <source>
        <dbReference type="Proteomes" id="UP001141650"/>
    </source>
</evidence>
<gene>
    <name evidence="12" type="ORF">H7K38_19775</name>
</gene>
<evidence type="ECO:0000256" key="9">
    <source>
        <dbReference type="SAM" id="MobiDB-lite"/>
    </source>
</evidence>
<feature type="domain" description="AMP-dependent synthetase/ligase" evidence="10">
    <location>
        <begin position="18"/>
        <end position="381"/>
    </location>
</feature>
<evidence type="ECO:0000259" key="11">
    <source>
        <dbReference type="Pfam" id="PF13193"/>
    </source>
</evidence>
<dbReference type="Proteomes" id="UP001141650">
    <property type="component" value="Unassembled WGS sequence"/>
</dbReference>
<dbReference type="EMBL" id="JACKVH010000017">
    <property type="protein sequence ID" value="MCV7380873.1"/>
    <property type="molecule type" value="Genomic_DNA"/>
</dbReference>
<evidence type="ECO:0000256" key="4">
    <source>
        <dbReference type="ARBA" id="ARBA00036813"/>
    </source>
</evidence>
<dbReference type="Pfam" id="PF13193">
    <property type="entry name" value="AMP-binding_C"/>
    <property type="match status" value="1"/>
</dbReference>
<dbReference type="Gene3D" id="3.40.50.12780">
    <property type="entry name" value="N-terminal domain of ligase-like"/>
    <property type="match status" value="1"/>
</dbReference>
<evidence type="ECO:0000259" key="10">
    <source>
        <dbReference type="Pfam" id="PF00501"/>
    </source>
</evidence>
<comment type="catalytic activity">
    <reaction evidence="4">
        <text>a long-chain fatty acid + ATP + CoA = a long-chain fatty acyl-CoA + AMP + diphosphate</text>
        <dbReference type="Rhea" id="RHEA:15421"/>
        <dbReference type="ChEBI" id="CHEBI:30616"/>
        <dbReference type="ChEBI" id="CHEBI:33019"/>
        <dbReference type="ChEBI" id="CHEBI:57287"/>
        <dbReference type="ChEBI" id="CHEBI:57560"/>
        <dbReference type="ChEBI" id="CHEBI:83139"/>
        <dbReference type="ChEBI" id="CHEBI:456215"/>
        <dbReference type="EC" id="6.2.1.3"/>
    </reaction>
</comment>
<reference evidence="12" key="1">
    <citation type="submission" date="2020-07" db="EMBL/GenBank/DDBJ databases">
        <authorList>
            <person name="Pettersson B.M.F."/>
            <person name="Behra P.R.K."/>
            <person name="Ramesh M."/>
            <person name="Das S."/>
            <person name="Dasgupta S."/>
            <person name="Kirsebom L.A."/>
        </authorList>
    </citation>
    <scope>NUCLEOTIDE SEQUENCE</scope>
    <source>
        <strain evidence="12">CCUG 55640</strain>
    </source>
</reference>